<dbReference type="InterPro" id="IPR008610">
    <property type="entry name" value="Ebp2"/>
</dbReference>
<protein>
    <submittedName>
        <fullName evidence="7">Uncharacterized protein</fullName>
    </submittedName>
</protein>
<organism evidence="7 8">
    <name type="scientific">Babesia divergens</name>
    <dbReference type="NCBI Taxonomy" id="32595"/>
    <lineage>
        <taxon>Eukaryota</taxon>
        <taxon>Sar</taxon>
        <taxon>Alveolata</taxon>
        <taxon>Apicomplexa</taxon>
        <taxon>Aconoidasida</taxon>
        <taxon>Piroplasmida</taxon>
        <taxon>Babesiidae</taxon>
        <taxon>Babesia</taxon>
    </lineage>
</organism>
<accession>A0AAD9GJX0</accession>
<dbReference type="AlphaFoldDB" id="A0AAD9GJX0"/>
<name>A0AAD9GJX0_BABDI</name>
<dbReference type="Pfam" id="PF05890">
    <property type="entry name" value="Ebp2"/>
    <property type="match status" value="1"/>
</dbReference>
<dbReference type="GO" id="GO:0030687">
    <property type="term" value="C:preribosome, large subunit precursor"/>
    <property type="evidence" value="ECO:0007669"/>
    <property type="project" value="TreeGrafter"/>
</dbReference>
<comment type="subcellular location">
    <subcellularLocation>
        <location evidence="1">Nucleus</location>
        <location evidence="1">Nucleolus</location>
    </subcellularLocation>
</comment>
<evidence type="ECO:0000256" key="3">
    <source>
        <dbReference type="ARBA" id="ARBA00022517"/>
    </source>
</evidence>
<proteinExistence type="inferred from homology"/>
<evidence type="ECO:0000256" key="2">
    <source>
        <dbReference type="ARBA" id="ARBA00007336"/>
    </source>
</evidence>
<evidence type="ECO:0000256" key="6">
    <source>
        <dbReference type="SAM" id="MobiDB-lite"/>
    </source>
</evidence>
<evidence type="ECO:0000313" key="7">
    <source>
        <dbReference type="EMBL" id="KAK1939805.1"/>
    </source>
</evidence>
<feature type="region of interest" description="Disordered" evidence="6">
    <location>
        <begin position="203"/>
        <end position="269"/>
    </location>
</feature>
<comment type="caution">
    <text evidence="7">The sequence shown here is derived from an EMBL/GenBank/DDBJ whole genome shotgun (WGS) entry which is preliminary data.</text>
</comment>
<dbReference type="GO" id="GO:0005730">
    <property type="term" value="C:nucleolus"/>
    <property type="evidence" value="ECO:0007669"/>
    <property type="project" value="UniProtKB-SubCell"/>
</dbReference>
<reference evidence="7" key="1">
    <citation type="journal article" date="2014" name="Nucleic Acids Res.">
        <title>The evolutionary dynamics of variant antigen genes in Babesia reveal a history of genomic innovation underlying host-parasite interaction.</title>
        <authorList>
            <person name="Jackson A.P."/>
            <person name="Otto T.D."/>
            <person name="Darby A."/>
            <person name="Ramaprasad A."/>
            <person name="Xia D."/>
            <person name="Echaide I.E."/>
            <person name="Farber M."/>
            <person name="Gahlot S."/>
            <person name="Gamble J."/>
            <person name="Gupta D."/>
            <person name="Gupta Y."/>
            <person name="Jackson L."/>
            <person name="Malandrin L."/>
            <person name="Malas T.B."/>
            <person name="Moussa E."/>
            <person name="Nair M."/>
            <person name="Reid A.J."/>
            <person name="Sanders M."/>
            <person name="Sharma J."/>
            <person name="Tracey A."/>
            <person name="Quail M.A."/>
            <person name="Weir W."/>
            <person name="Wastling J.M."/>
            <person name="Hall N."/>
            <person name="Willadsen P."/>
            <person name="Lingelbach K."/>
            <person name="Shiels B."/>
            <person name="Tait A."/>
            <person name="Berriman M."/>
            <person name="Allred D.R."/>
            <person name="Pain A."/>
        </authorList>
    </citation>
    <scope>NUCLEOTIDE SEQUENCE</scope>
    <source>
        <strain evidence="7">1802A</strain>
    </source>
</reference>
<dbReference type="Proteomes" id="UP001195914">
    <property type="component" value="Unassembled WGS sequence"/>
</dbReference>
<keyword evidence="4" id="KW-0175">Coiled coil</keyword>
<keyword evidence="5" id="KW-0539">Nucleus</keyword>
<feature type="compositionally biased region" description="Basic and acidic residues" evidence="6">
    <location>
        <begin position="203"/>
        <end position="215"/>
    </location>
</feature>
<evidence type="ECO:0000256" key="4">
    <source>
        <dbReference type="ARBA" id="ARBA00023054"/>
    </source>
</evidence>
<keyword evidence="8" id="KW-1185">Reference proteome</keyword>
<evidence type="ECO:0000256" key="1">
    <source>
        <dbReference type="ARBA" id="ARBA00004604"/>
    </source>
</evidence>
<comment type="similarity">
    <text evidence="2">Belongs to the EBP2 family.</text>
</comment>
<sequence length="269" mass="31050">MPIKIKALGYTLKPGERFTDDEDLPDSLELEDSGDAISRSEIAINKESEILDKIEEIIPRRDGKKLPWIETLDITAAQRCRNEFDRNETLKIEEHFKEIASDCVRKGLHKLTKLGIPFNRPSDFYADMLKTDIQMARVMKKLTNRSKFIQEKKKQQQVKVKKGIDKQVRQRQRKNKFIKDVNNLLTNRTGNQPVERQLDKLIDTHSKIEHKKKPEPGTSKSRKKVMHSTNKSSRKPQKSKLNDRKKPKGKSAKRGKGSSGKGKRGQGKR</sequence>
<reference evidence="7" key="2">
    <citation type="submission" date="2021-05" db="EMBL/GenBank/DDBJ databases">
        <authorList>
            <person name="Pain A."/>
        </authorList>
    </citation>
    <scope>NUCLEOTIDE SEQUENCE</scope>
    <source>
        <strain evidence="7">1802A</strain>
    </source>
</reference>
<dbReference type="GO" id="GO:0042273">
    <property type="term" value="P:ribosomal large subunit biogenesis"/>
    <property type="evidence" value="ECO:0007669"/>
    <property type="project" value="TreeGrafter"/>
</dbReference>
<evidence type="ECO:0000256" key="5">
    <source>
        <dbReference type="ARBA" id="ARBA00023242"/>
    </source>
</evidence>
<dbReference type="GO" id="GO:0006364">
    <property type="term" value="P:rRNA processing"/>
    <property type="evidence" value="ECO:0007669"/>
    <property type="project" value="TreeGrafter"/>
</dbReference>
<keyword evidence="3" id="KW-0690">Ribosome biogenesis</keyword>
<feature type="compositionally biased region" description="Basic residues" evidence="6">
    <location>
        <begin position="220"/>
        <end position="269"/>
    </location>
</feature>
<evidence type="ECO:0000313" key="8">
    <source>
        <dbReference type="Proteomes" id="UP001195914"/>
    </source>
</evidence>
<dbReference type="PANTHER" id="PTHR13028">
    <property type="entry name" value="RRNA PROCESSING PROTEIN EBNA1-BINDING PROTEIN-RELATED"/>
    <property type="match status" value="1"/>
</dbReference>
<dbReference type="GO" id="GO:0034399">
    <property type="term" value="C:nuclear periphery"/>
    <property type="evidence" value="ECO:0007669"/>
    <property type="project" value="TreeGrafter"/>
</dbReference>
<dbReference type="EMBL" id="JAHBMH010000007">
    <property type="protein sequence ID" value="KAK1939805.1"/>
    <property type="molecule type" value="Genomic_DNA"/>
</dbReference>
<dbReference type="PANTHER" id="PTHR13028:SF0">
    <property type="entry name" value="RRNA-PROCESSING PROTEIN EBP2-RELATED"/>
    <property type="match status" value="1"/>
</dbReference>
<gene>
    <name evidence="7" type="ORF">X943_003462</name>
</gene>